<evidence type="ECO:0000313" key="4">
    <source>
        <dbReference type="Proteomes" id="UP000298030"/>
    </source>
</evidence>
<reference evidence="3 4" key="1">
    <citation type="journal article" date="2019" name="Nat. Ecol. Evol.">
        <title>Megaphylogeny resolves global patterns of mushroom evolution.</title>
        <authorList>
            <person name="Varga T."/>
            <person name="Krizsan K."/>
            <person name="Foldi C."/>
            <person name="Dima B."/>
            <person name="Sanchez-Garcia M."/>
            <person name="Sanchez-Ramirez S."/>
            <person name="Szollosi G.J."/>
            <person name="Szarkandi J.G."/>
            <person name="Papp V."/>
            <person name="Albert L."/>
            <person name="Andreopoulos W."/>
            <person name="Angelini C."/>
            <person name="Antonin V."/>
            <person name="Barry K.W."/>
            <person name="Bougher N.L."/>
            <person name="Buchanan P."/>
            <person name="Buyck B."/>
            <person name="Bense V."/>
            <person name="Catcheside P."/>
            <person name="Chovatia M."/>
            <person name="Cooper J."/>
            <person name="Damon W."/>
            <person name="Desjardin D."/>
            <person name="Finy P."/>
            <person name="Geml J."/>
            <person name="Haridas S."/>
            <person name="Hughes K."/>
            <person name="Justo A."/>
            <person name="Karasinski D."/>
            <person name="Kautmanova I."/>
            <person name="Kiss B."/>
            <person name="Kocsube S."/>
            <person name="Kotiranta H."/>
            <person name="LaButti K.M."/>
            <person name="Lechner B.E."/>
            <person name="Liimatainen K."/>
            <person name="Lipzen A."/>
            <person name="Lukacs Z."/>
            <person name="Mihaltcheva S."/>
            <person name="Morgado L.N."/>
            <person name="Niskanen T."/>
            <person name="Noordeloos M.E."/>
            <person name="Ohm R.A."/>
            <person name="Ortiz-Santana B."/>
            <person name="Ovrebo C."/>
            <person name="Racz N."/>
            <person name="Riley R."/>
            <person name="Savchenko A."/>
            <person name="Shiryaev A."/>
            <person name="Soop K."/>
            <person name="Spirin V."/>
            <person name="Szebenyi C."/>
            <person name="Tomsovsky M."/>
            <person name="Tulloss R.E."/>
            <person name="Uehling J."/>
            <person name="Grigoriev I.V."/>
            <person name="Vagvolgyi C."/>
            <person name="Papp T."/>
            <person name="Martin F.M."/>
            <person name="Miettinen O."/>
            <person name="Hibbett D.S."/>
            <person name="Nagy L.G."/>
        </authorList>
    </citation>
    <scope>NUCLEOTIDE SEQUENCE [LARGE SCALE GENOMIC DNA]</scope>
    <source>
        <strain evidence="3 4">FP101781</strain>
    </source>
</reference>
<keyword evidence="1" id="KW-0175">Coiled coil</keyword>
<keyword evidence="4" id="KW-1185">Reference proteome</keyword>
<dbReference type="AlphaFoldDB" id="A0A4Y7R5W5"/>
<gene>
    <name evidence="3" type="ORF">FA13DRAFT_1654889</name>
</gene>
<feature type="compositionally biased region" description="Basic and acidic residues" evidence="2">
    <location>
        <begin position="961"/>
        <end position="986"/>
    </location>
</feature>
<organism evidence="3 4">
    <name type="scientific">Coprinellus micaceus</name>
    <name type="common">Glistening ink-cap mushroom</name>
    <name type="synonym">Coprinus micaceus</name>
    <dbReference type="NCBI Taxonomy" id="71717"/>
    <lineage>
        <taxon>Eukaryota</taxon>
        <taxon>Fungi</taxon>
        <taxon>Dikarya</taxon>
        <taxon>Basidiomycota</taxon>
        <taxon>Agaricomycotina</taxon>
        <taxon>Agaricomycetes</taxon>
        <taxon>Agaricomycetidae</taxon>
        <taxon>Agaricales</taxon>
        <taxon>Agaricineae</taxon>
        <taxon>Psathyrellaceae</taxon>
        <taxon>Coprinellus</taxon>
    </lineage>
</organism>
<dbReference type="STRING" id="71717.A0A4Y7R5W5"/>
<dbReference type="EMBL" id="QPFP01000669">
    <property type="protein sequence ID" value="TEB04000.1"/>
    <property type="molecule type" value="Genomic_DNA"/>
</dbReference>
<evidence type="ECO:0000313" key="3">
    <source>
        <dbReference type="EMBL" id="TEB04000.1"/>
    </source>
</evidence>
<accession>A0A4Y7R5W5</accession>
<feature type="non-terminal residue" evidence="3">
    <location>
        <position position="1"/>
    </location>
</feature>
<dbReference type="InterPro" id="IPR041078">
    <property type="entry name" value="Plavaka"/>
</dbReference>
<dbReference type="Pfam" id="PF18759">
    <property type="entry name" value="Plavaka"/>
    <property type="match status" value="1"/>
</dbReference>
<evidence type="ECO:0000256" key="1">
    <source>
        <dbReference type="SAM" id="Coils"/>
    </source>
</evidence>
<dbReference type="Proteomes" id="UP000298030">
    <property type="component" value="Unassembled WGS sequence"/>
</dbReference>
<name>A0A4Y7R5W5_COPMI</name>
<feature type="region of interest" description="Disordered" evidence="2">
    <location>
        <begin position="949"/>
        <end position="1033"/>
    </location>
</feature>
<comment type="caution">
    <text evidence="3">The sequence shown here is derived from an EMBL/GenBank/DDBJ whole genome shotgun (WGS) entry which is preliminary data.</text>
</comment>
<sequence length="1033" mass="118200">SEPVGPFPNLSSFQLGEWYLNAGSNLSLQSLKELVKIAQNPGFAEDISEVNWRKALNALSAANEEITVDSDAPWVDEDGWKETPIHIAIPLKGGMKEDVAAGVLHHRSIVSIVRDKIANTTKDTFHYEPFELSWQPDSATPATRVRSELYNSDAFIKAHKDLQNSPPIPGCNRERVIVGLMFWSDETQLTNFSSEGMWPCYMQFANESKYERCKPTSGLAHLIAFFDKLSDDFRNYLEANLDQTNEDAFRSYCKQGLFQGQWAIMLDGELLEAMENGLVVECPDLIERRFYIRPFTYSADYMEKVLIATLRKYPSKHPCTRCLVEKGKLDQMGTPKDMSIREQTNREDNEQRRSLIKEAQKLVFEDDVPFGDSKIDALLKGQSYHPVTNAFSALAKFGFNIFTSLTVDLLHEYEIGVWKAVFIHLLRILSAKGDHADSLTHSLNRRYRLVPAFGRSIRKFSQKHNVSEMKKKAARDFEDMLQCAIPVFDGLLPDSVQDKAVLSVLSACAEWHALAKLRMHTDNTLDLLERATQDLANELRSFISNVCSKIQTEELAAETEARERREARKAEKEEIKRQERALKKRKKPKLVKLNICTPKFHFLGDYVKYIRLFGTTDNYSTQLGELLHRHPKKWYKRGQKRNARRDVGRYERKKEGAMNAEVHHFIGESQTFPVKLSAFDLHRASDSAYTPESSSETFLSSLREDLLPRVVQNVMAKQKELAEQEGFSCEPYPAESYEPSAIVFKDRRIYAHRIIRIKYTTYDVRRHEDVVHVDSDVCNVMLPNQAFLKDPKAPPYKYGRVLGIYHAHVSYTGEIAPGGVRYLKPMKIEFLLVRWYDHIPSDEGAQVAMDRLRLPAITSPDATQFIDPSTVLRAAHVIPRFSLGPEYGEGRGISEMGRDSSDWKEYFVNRYADRDMYMRYRIGFAPGHTGIWPSQLALRELRSWRASRRRRAKERASQQQSHREGDGKEDGGNHAEDNEGDGKEGGENVEEDEDGEESNSDTDSDDSSDSDDEDNMDIDEEGHDEEMYGYESS</sequence>
<evidence type="ECO:0000256" key="2">
    <source>
        <dbReference type="SAM" id="MobiDB-lite"/>
    </source>
</evidence>
<feature type="compositionally biased region" description="Acidic residues" evidence="2">
    <location>
        <begin position="987"/>
        <end position="1033"/>
    </location>
</feature>
<protein>
    <submittedName>
        <fullName evidence="3">Uncharacterized protein</fullName>
    </submittedName>
</protein>
<proteinExistence type="predicted"/>
<dbReference type="OrthoDB" id="2687259at2759"/>
<feature type="coiled-coil region" evidence="1">
    <location>
        <begin position="558"/>
        <end position="585"/>
    </location>
</feature>